<evidence type="ECO:0000313" key="3">
    <source>
        <dbReference type="Proteomes" id="UP000076555"/>
    </source>
</evidence>
<dbReference type="AlphaFoldDB" id="A0A166JQ38"/>
<dbReference type="InterPro" id="IPR041049">
    <property type="entry name" value="DUF5615"/>
</dbReference>
<evidence type="ECO:0000259" key="1">
    <source>
        <dbReference type="Pfam" id="PF18480"/>
    </source>
</evidence>
<dbReference type="EMBL" id="LWAJ01000117">
    <property type="protein sequence ID" value="KZL49997.1"/>
    <property type="molecule type" value="Genomic_DNA"/>
</dbReference>
<accession>A0A166JQ38</accession>
<gene>
    <name evidence="2" type="ORF">A2T98_09755</name>
</gene>
<comment type="caution">
    <text evidence="2">The sequence shown here is derived from an EMBL/GenBank/DDBJ whole genome shotgun (WGS) entry which is preliminary data.</text>
</comment>
<dbReference type="RefSeq" id="WP_063872612.1">
    <property type="nucleotide sequence ID" value="NZ_CAWMRI010000117.1"/>
</dbReference>
<organism evidence="2 3">
    <name type="scientific">Nodularia spumigena CENA596</name>
    <dbReference type="NCBI Taxonomy" id="1819295"/>
    <lineage>
        <taxon>Bacteria</taxon>
        <taxon>Bacillati</taxon>
        <taxon>Cyanobacteriota</taxon>
        <taxon>Cyanophyceae</taxon>
        <taxon>Nostocales</taxon>
        <taxon>Nodulariaceae</taxon>
        <taxon>Nodularia</taxon>
    </lineage>
</organism>
<dbReference type="OrthoDB" id="27473at2"/>
<proteinExistence type="predicted"/>
<reference evidence="2 3" key="1">
    <citation type="submission" date="2016-04" db="EMBL/GenBank/DDBJ databases">
        <title>Draft Genome Assembly of the Bloom-forming Cyanobacterium Nodularia spumigena Strain CENA596 in Shrimp Production Ponds.</title>
        <authorList>
            <person name="Popin R.V."/>
            <person name="Rigonato J."/>
            <person name="Abreu V.A."/>
            <person name="Andreote A.P."/>
            <person name="Silveira S.B."/>
            <person name="Odebrecht C."/>
            <person name="Fiore M.F."/>
        </authorList>
    </citation>
    <scope>NUCLEOTIDE SEQUENCE [LARGE SCALE GENOMIC DNA]</scope>
    <source>
        <strain evidence="2 3">CENA596</strain>
    </source>
</reference>
<evidence type="ECO:0000313" key="2">
    <source>
        <dbReference type="EMBL" id="KZL49997.1"/>
    </source>
</evidence>
<feature type="domain" description="DUF5615" evidence="1">
    <location>
        <begin position="1"/>
        <end position="103"/>
    </location>
</feature>
<dbReference type="Proteomes" id="UP000076555">
    <property type="component" value="Unassembled WGS sequence"/>
</dbReference>
<sequence>MTIWIDAHLSPAIATWINITFGITALALRDVGLRDAEDPEIFEAARAKGVIFMTKDSDFADLVDRLGTPPQVILLTCGNTSNARLKEILSSILPTALELLRAGEALVEIRGD</sequence>
<protein>
    <recommendedName>
        <fullName evidence="1">DUF5615 domain-containing protein</fullName>
    </recommendedName>
</protein>
<dbReference type="Pfam" id="PF18480">
    <property type="entry name" value="DUF5615"/>
    <property type="match status" value="1"/>
</dbReference>
<name>A0A166JQ38_NODSP</name>